<evidence type="ECO:0000256" key="1">
    <source>
        <dbReference type="ARBA" id="ARBA00022741"/>
    </source>
</evidence>
<dbReference type="PROSITE" id="PS50045">
    <property type="entry name" value="SIGMA54_INTERACT_4"/>
    <property type="match status" value="1"/>
</dbReference>
<dbReference type="InterPro" id="IPR002078">
    <property type="entry name" value="Sigma_54_int"/>
</dbReference>
<dbReference type="RefSeq" id="WP_010502321.1">
    <property type="nucleotide sequence ID" value="NZ_JABCQN010000004.1"/>
</dbReference>
<evidence type="ECO:0000313" key="7">
    <source>
        <dbReference type="Proteomes" id="UP000661006"/>
    </source>
</evidence>
<keyword evidence="2" id="KW-0067">ATP-binding</keyword>
<protein>
    <submittedName>
        <fullName evidence="6">Sigma 54-interacting transcriptional regulator</fullName>
    </submittedName>
</protein>
<dbReference type="PANTHER" id="PTHR32071">
    <property type="entry name" value="TRANSCRIPTIONAL REGULATORY PROTEIN"/>
    <property type="match status" value="1"/>
</dbReference>
<dbReference type="InterPro" id="IPR009057">
    <property type="entry name" value="Homeodomain-like_sf"/>
</dbReference>
<dbReference type="InterPro" id="IPR002197">
    <property type="entry name" value="HTH_Fis"/>
</dbReference>
<dbReference type="EMBL" id="JABCQN010000004">
    <property type="protein sequence ID" value="MBF0871083.1"/>
    <property type="molecule type" value="Genomic_DNA"/>
</dbReference>
<sequence length="242" mass="26883">MMTQVEPLLADDACRPVFLYGASRLDRQDVARRLHSHSRRARKPFIVAALTATPCALREEALFGGRESGWFAQAQGGTLLVDEIDCLDPALQARFVEEIERLEADVRIIAASRHDLTLLLRQGGFQAGLHRWLTAFEPSQRLGPERISAVCRLPGAGNDRPRGLARALERPLTEYFETGLENDAGDLHASVIGEVERPLITMVLRRTSGNQLRAAAMLGLNRNTLRKKIRELDITVPKGSDE</sequence>
<reference evidence="6" key="2">
    <citation type="submission" date="2020-11" db="EMBL/GenBank/DDBJ databases">
        <title>Description of novel Gluconobacter species.</title>
        <authorList>
            <person name="Cleenwerck I."/>
            <person name="Cnockaert M."/>
            <person name="Borremans W."/>
            <person name="Wieme A.D."/>
            <person name="De Vuyst L."/>
            <person name="Vandamme P."/>
        </authorList>
    </citation>
    <scope>NUCLEOTIDE SEQUENCE</scope>
    <source>
        <strain evidence="6">R71697</strain>
    </source>
</reference>
<evidence type="ECO:0000259" key="5">
    <source>
        <dbReference type="PROSITE" id="PS50045"/>
    </source>
</evidence>
<gene>
    <name evidence="6" type="ORF">HKD32_09530</name>
</gene>
<dbReference type="GO" id="GO:0006355">
    <property type="term" value="P:regulation of DNA-templated transcription"/>
    <property type="evidence" value="ECO:0007669"/>
    <property type="project" value="InterPro"/>
</dbReference>
<dbReference type="GO" id="GO:0000160">
    <property type="term" value="P:phosphorelay signal transduction system"/>
    <property type="evidence" value="ECO:0007669"/>
    <property type="project" value="UniProtKB-KW"/>
</dbReference>
<keyword evidence="4" id="KW-0010">Activator</keyword>
<keyword evidence="3" id="KW-0902">Two-component regulatory system</keyword>
<dbReference type="SUPFAM" id="SSF52540">
    <property type="entry name" value="P-loop containing nucleoside triphosphate hydrolases"/>
    <property type="match status" value="1"/>
</dbReference>
<dbReference type="GeneID" id="81474937"/>
<keyword evidence="1" id="KW-0547">Nucleotide-binding</keyword>
<dbReference type="GO" id="GO:0043565">
    <property type="term" value="F:sequence-specific DNA binding"/>
    <property type="evidence" value="ECO:0007669"/>
    <property type="project" value="InterPro"/>
</dbReference>
<dbReference type="Gene3D" id="1.10.10.60">
    <property type="entry name" value="Homeodomain-like"/>
    <property type="match status" value="1"/>
</dbReference>
<dbReference type="InterPro" id="IPR027417">
    <property type="entry name" value="P-loop_NTPase"/>
</dbReference>
<dbReference type="InterPro" id="IPR025943">
    <property type="entry name" value="Sigma_54_int_dom_ATP-bd_2"/>
</dbReference>
<dbReference type="GO" id="GO:0005524">
    <property type="term" value="F:ATP binding"/>
    <property type="evidence" value="ECO:0007669"/>
    <property type="project" value="UniProtKB-KW"/>
</dbReference>
<evidence type="ECO:0000313" key="6">
    <source>
        <dbReference type="EMBL" id="MBF0871083.1"/>
    </source>
</evidence>
<organism evidence="6 7">
    <name type="scientific">Gluconobacter japonicus</name>
    <dbReference type="NCBI Taxonomy" id="376620"/>
    <lineage>
        <taxon>Bacteria</taxon>
        <taxon>Pseudomonadati</taxon>
        <taxon>Pseudomonadota</taxon>
        <taxon>Alphaproteobacteria</taxon>
        <taxon>Acetobacterales</taxon>
        <taxon>Acetobacteraceae</taxon>
        <taxon>Gluconobacter</taxon>
    </lineage>
</organism>
<comment type="caution">
    <text evidence="6">The sequence shown here is derived from an EMBL/GenBank/DDBJ whole genome shotgun (WGS) entry which is preliminary data.</text>
</comment>
<proteinExistence type="predicted"/>
<evidence type="ECO:0000256" key="4">
    <source>
        <dbReference type="ARBA" id="ARBA00023159"/>
    </source>
</evidence>
<reference evidence="6" key="1">
    <citation type="submission" date="2020-04" db="EMBL/GenBank/DDBJ databases">
        <authorList>
            <person name="Sombolestani A."/>
        </authorList>
    </citation>
    <scope>NUCLEOTIDE SEQUENCE</scope>
    <source>
        <strain evidence="6">R71697</strain>
    </source>
</reference>
<dbReference type="PROSITE" id="PS00676">
    <property type="entry name" value="SIGMA54_INTERACT_2"/>
    <property type="match status" value="1"/>
</dbReference>
<evidence type="ECO:0000256" key="3">
    <source>
        <dbReference type="ARBA" id="ARBA00023012"/>
    </source>
</evidence>
<name>A0A9Q2ISL2_GLUJA</name>
<feature type="domain" description="Sigma-54 factor interaction" evidence="5">
    <location>
        <begin position="1"/>
        <end position="137"/>
    </location>
</feature>
<evidence type="ECO:0000256" key="2">
    <source>
        <dbReference type="ARBA" id="ARBA00022840"/>
    </source>
</evidence>
<dbReference type="Pfam" id="PF00158">
    <property type="entry name" value="Sigma54_activat"/>
    <property type="match status" value="1"/>
</dbReference>
<dbReference type="Proteomes" id="UP000661006">
    <property type="component" value="Unassembled WGS sequence"/>
</dbReference>
<dbReference type="Gene3D" id="3.40.50.300">
    <property type="entry name" value="P-loop containing nucleotide triphosphate hydrolases"/>
    <property type="match status" value="1"/>
</dbReference>
<dbReference type="AlphaFoldDB" id="A0A9Q2ISL2"/>
<dbReference type="Pfam" id="PF02954">
    <property type="entry name" value="HTH_8"/>
    <property type="match status" value="1"/>
</dbReference>
<dbReference type="PRINTS" id="PR01590">
    <property type="entry name" value="HTHFIS"/>
</dbReference>
<dbReference type="SUPFAM" id="SSF46689">
    <property type="entry name" value="Homeodomain-like"/>
    <property type="match status" value="1"/>
</dbReference>
<accession>A0A9Q2ISL2</accession>